<feature type="transmembrane region" description="Helical" evidence="6">
    <location>
        <begin position="66"/>
        <end position="88"/>
    </location>
</feature>
<comment type="caution">
    <text evidence="7">The sequence shown here is derived from an EMBL/GenBank/DDBJ whole genome shotgun (WGS) entry which is preliminary data.</text>
</comment>
<dbReference type="EMBL" id="SZON01003601">
    <property type="protein sequence ID" value="TKI79428.1"/>
    <property type="molecule type" value="Genomic_DNA"/>
</dbReference>
<keyword evidence="6" id="KW-1133">Transmembrane helix</keyword>
<comment type="subcellular location">
    <subcellularLocation>
        <location evidence="1">Cell membrane</location>
        <topology evidence="1">Multi-pass membrane protein</topology>
    </subcellularLocation>
</comment>
<evidence type="ECO:0000256" key="4">
    <source>
        <dbReference type="ARBA" id="ARBA00022475"/>
    </source>
</evidence>
<dbReference type="Proteomes" id="UP000305222">
    <property type="component" value="Unassembled WGS sequence"/>
</dbReference>
<feature type="non-terminal residue" evidence="7">
    <location>
        <position position="1"/>
    </location>
</feature>
<keyword evidence="3" id="KW-0813">Transport</keyword>
<dbReference type="InterPro" id="IPR051084">
    <property type="entry name" value="H+-coupled_symporters"/>
</dbReference>
<keyword evidence="5" id="KW-0769">Symport</keyword>
<evidence type="ECO:0000256" key="1">
    <source>
        <dbReference type="ARBA" id="ARBA00004651"/>
    </source>
</evidence>
<dbReference type="InterPro" id="IPR036259">
    <property type="entry name" value="MFS_trans_sf"/>
</dbReference>
<proteinExistence type="inferred from homology"/>
<dbReference type="GO" id="GO:0005886">
    <property type="term" value="C:plasma membrane"/>
    <property type="evidence" value="ECO:0007669"/>
    <property type="project" value="UniProtKB-SubCell"/>
</dbReference>
<evidence type="ECO:0000256" key="5">
    <source>
        <dbReference type="ARBA" id="ARBA00022847"/>
    </source>
</evidence>
<organism evidence="7 8">
    <name type="scientific">Bacillus wiedmannii</name>
    <dbReference type="NCBI Taxonomy" id="1890302"/>
    <lineage>
        <taxon>Bacteria</taxon>
        <taxon>Bacillati</taxon>
        <taxon>Bacillota</taxon>
        <taxon>Bacilli</taxon>
        <taxon>Bacillales</taxon>
        <taxon>Bacillaceae</taxon>
        <taxon>Bacillus</taxon>
        <taxon>Bacillus cereus group</taxon>
    </lineage>
</organism>
<dbReference type="GO" id="GO:0015293">
    <property type="term" value="F:symporter activity"/>
    <property type="evidence" value="ECO:0007669"/>
    <property type="project" value="UniProtKB-KW"/>
</dbReference>
<evidence type="ECO:0000256" key="2">
    <source>
        <dbReference type="ARBA" id="ARBA00008240"/>
    </source>
</evidence>
<evidence type="ECO:0000256" key="6">
    <source>
        <dbReference type="SAM" id="Phobius"/>
    </source>
</evidence>
<comment type="similarity">
    <text evidence="2">Belongs to the major facilitator superfamily. Metabolite:H+ Symporter (MHS) family (TC 2.A.1.6) family.</text>
</comment>
<keyword evidence="6" id="KW-0812">Transmembrane</keyword>
<evidence type="ECO:0000256" key="3">
    <source>
        <dbReference type="ARBA" id="ARBA00022448"/>
    </source>
</evidence>
<evidence type="ECO:0000313" key="8">
    <source>
        <dbReference type="Proteomes" id="UP000305222"/>
    </source>
</evidence>
<dbReference type="PANTHER" id="PTHR43528:SF1">
    <property type="entry name" value="ALPHA-KETOGLUTARATE PERMEASE"/>
    <property type="match status" value="1"/>
</dbReference>
<keyword evidence="6" id="KW-0472">Membrane</keyword>
<dbReference type="AlphaFoldDB" id="A0A4U2ZX05"/>
<feature type="transmembrane region" description="Helical" evidence="6">
    <location>
        <begin position="40"/>
        <end position="60"/>
    </location>
</feature>
<gene>
    <name evidence="7" type="ORF">FC699_35980</name>
</gene>
<feature type="non-terminal residue" evidence="7">
    <location>
        <position position="99"/>
    </location>
</feature>
<accession>A0A4U2ZX05</accession>
<sequence length="99" mass="10549">IFAGIFILGFFLSVYEGTLPSLLPSLFFTDVRYRALSISFNISVSIFGGTTPLVCSYLVHATGNPLAPAFYLAGVSIIGLVVFSVLFVTTSGRALKGSY</sequence>
<dbReference type="PANTHER" id="PTHR43528">
    <property type="entry name" value="ALPHA-KETOGLUTARATE PERMEASE"/>
    <property type="match status" value="1"/>
</dbReference>
<dbReference type="SUPFAM" id="SSF103473">
    <property type="entry name" value="MFS general substrate transporter"/>
    <property type="match status" value="1"/>
</dbReference>
<name>A0A4U2ZX05_9BACI</name>
<evidence type="ECO:0000313" key="7">
    <source>
        <dbReference type="EMBL" id="TKI79428.1"/>
    </source>
</evidence>
<protein>
    <submittedName>
        <fullName evidence="7">MFS transporter</fullName>
    </submittedName>
</protein>
<keyword evidence="4" id="KW-1003">Cell membrane</keyword>
<feature type="transmembrane region" description="Helical" evidence="6">
    <location>
        <begin position="6"/>
        <end position="28"/>
    </location>
</feature>
<reference evidence="7 8" key="1">
    <citation type="journal article" date="2019" name="Environ. Microbiol.">
        <title>An active ?-lactamase is a part of an orchestrated cell wall stress resistance network of Bacillus subtilis and related rhizosphere species.</title>
        <authorList>
            <person name="Bucher T."/>
            <person name="Keren-Paz A."/>
            <person name="Hausser J."/>
            <person name="Olender T."/>
            <person name="Cytryn E."/>
            <person name="Kolodkin-Gal I."/>
        </authorList>
    </citation>
    <scope>NUCLEOTIDE SEQUENCE [LARGE SCALE GENOMIC DNA]</scope>
    <source>
        <strain evidence="7 8">I5</strain>
    </source>
</reference>